<gene>
    <name evidence="2" type="ORF">E5676_scaffold500G001240</name>
</gene>
<proteinExistence type="predicted"/>
<evidence type="ECO:0000256" key="1">
    <source>
        <dbReference type="SAM" id="MobiDB-lite"/>
    </source>
</evidence>
<organism evidence="2 3">
    <name type="scientific">Cucumis melo var. makuwa</name>
    <name type="common">Oriental melon</name>
    <dbReference type="NCBI Taxonomy" id="1194695"/>
    <lineage>
        <taxon>Eukaryota</taxon>
        <taxon>Viridiplantae</taxon>
        <taxon>Streptophyta</taxon>
        <taxon>Embryophyta</taxon>
        <taxon>Tracheophyta</taxon>
        <taxon>Spermatophyta</taxon>
        <taxon>Magnoliopsida</taxon>
        <taxon>eudicotyledons</taxon>
        <taxon>Gunneridae</taxon>
        <taxon>Pentapetalae</taxon>
        <taxon>rosids</taxon>
        <taxon>fabids</taxon>
        <taxon>Cucurbitales</taxon>
        <taxon>Cucurbitaceae</taxon>
        <taxon>Benincaseae</taxon>
        <taxon>Cucumis</taxon>
    </lineage>
</organism>
<sequence length="275" mass="30236">MVKINASVVRHSPFQAVRSVESSRQGESSLHSRPLHRSRAAPPSALIRSASLRSQLASRAATRPERVDPLRVAPPRSAPRPPLPRNQPSPSRDPEILQAEPVPAFLAEPIRLSLSRQPAPVPLHLFRNTLDQLTWSVRSLQQGLKRCNLDLGTSLLGKHTFLAVRTRRANLQPIRVVPAWVSFGITTYLGLRSSTGRQSSIDIDMIQVIRRDPRSPIVLVSSGFTTDQYVLGAPLGHRRPDFRSYGSACCMCSGMCQLLGRGRGKGNGKLASDQK</sequence>
<evidence type="ECO:0000313" key="3">
    <source>
        <dbReference type="Proteomes" id="UP000321947"/>
    </source>
</evidence>
<feature type="compositionally biased region" description="Low complexity" evidence="1">
    <location>
        <begin position="44"/>
        <end position="61"/>
    </location>
</feature>
<dbReference type="EMBL" id="SSTD01004451">
    <property type="protein sequence ID" value="TYK23612.1"/>
    <property type="molecule type" value="Genomic_DNA"/>
</dbReference>
<comment type="caution">
    <text evidence="2">The sequence shown here is derived from an EMBL/GenBank/DDBJ whole genome shotgun (WGS) entry which is preliminary data.</text>
</comment>
<evidence type="ECO:0008006" key="4">
    <source>
        <dbReference type="Google" id="ProtNLM"/>
    </source>
</evidence>
<accession>A0A5D3DJ78</accession>
<reference evidence="2 3" key="1">
    <citation type="submission" date="2019-08" db="EMBL/GenBank/DDBJ databases">
        <title>Draft genome sequences of two oriental melons (Cucumis melo L. var makuwa).</title>
        <authorList>
            <person name="Kwon S.-Y."/>
        </authorList>
    </citation>
    <scope>NUCLEOTIDE SEQUENCE [LARGE SCALE GENOMIC DNA]</scope>
    <source>
        <strain evidence="3">cv. Chang Bougi</strain>
        <tissue evidence="2">Leaf</tissue>
    </source>
</reference>
<protein>
    <recommendedName>
        <fullName evidence="4">Ty3-gypsy retrotransposon protein</fullName>
    </recommendedName>
</protein>
<dbReference type="Proteomes" id="UP000321947">
    <property type="component" value="Unassembled WGS sequence"/>
</dbReference>
<name>A0A5D3DJ78_CUCMM</name>
<feature type="region of interest" description="Disordered" evidence="1">
    <location>
        <begin position="16"/>
        <end position="96"/>
    </location>
</feature>
<feature type="compositionally biased region" description="Pro residues" evidence="1">
    <location>
        <begin position="76"/>
        <end position="87"/>
    </location>
</feature>
<dbReference type="AlphaFoldDB" id="A0A5D3DJ78"/>
<evidence type="ECO:0000313" key="2">
    <source>
        <dbReference type="EMBL" id="TYK23612.1"/>
    </source>
</evidence>